<keyword evidence="3" id="KW-1185">Reference proteome</keyword>
<feature type="transmembrane region" description="Helical" evidence="1">
    <location>
        <begin position="20"/>
        <end position="53"/>
    </location>
</feature>
<proteinExistence type="predicted"/>
<dbReference type="Proteomes" id="UP000297245">
    <property type="component" value="Unassembled WGS sequence"/>
</dbReference>
<evidence type="ECO:0000256" key="1">
    <source>
        <dbReference type="SAM" id="Phobius"/>
    </source>
</evidence>
<feature type="transmembrane region" description="Helical" evidence="1">
    <location>
        <begin position="65"/>
        <end position="91"/>
    </location>
</feature>
<evidence type="ECO:0000313" key="2">
    <source>
        <dbReference type="EMBL" id="THU87135.1"/>
    </source>
</evidence>
<feature type="transmembrane region" description="Helical" evidence="1">
    <location>
        <begin position="230"/>
        <end position="251"/>
    </location>
</feature>
<gene>
    <name evidence="2" type="ORF">K435DRAFT_349692</name>
</gene>
<sequence>MSSSGQQVSQPLSDSDLNTVRIYILQTAVAFLLYGVYITLSIIALCILLSKGLSLSSSANAKPRVALFTLTILMLVFSTMSLVLYINFILIQFETLAYDPPQWDVIGLLKDIEIVGIFTDRMNYLISDGIVIWRAWIMFPHNIIVRTILVICMIGSFVGTFVDAGMGTARFLHDARDNGNGKKGNLFLTMALPLIITNAVATGVIGWKAWCHHKDIKQNLNLITNPISRVQKVLLLLVESGVVYCALWIAYTVTSFIGGSESVSYQVYSAAMPYLSVSIFLPC</sequence>
<accession>A0A4V4HDF9</accession>
<dbReference type="EMBL" id="ML179463">
    <property type="protein sequence ID" value="THU87135.1"/>
    <property type="molecule type" value="Genomic_DNA"/>
</dbReference>
<evidence type="ECO:0008006" key="4">
    <source>
        <dbReference type="Google" id="ProtNLM"/>
    </source>
</evidence>
<organism evidence="2 3">
    <name type="scientific">Dendrothele bispora (strain CBS 962.96)</name>
    <dbReference type="NCBI Taxonomy" id="1314807"/>
    <lineage>
        <taxon>Eukaryota</taxon>
        <taxon>Fungi</taxon>
        <taxon>Dikarya</taxon>
        <taxon>Basidiomycota</taxon>
        <taxon>Agaricomycotina</taxon>
        <taxon>Agaricomycetes</taxon>
        <taxon>Agaricomycetidae</taxon>
        <taxon>Agaricales</taxon>
        <taxon>Agaricales incertae sedis</taxon>
        <taxon>Dendrothele</taxon>
    </lineage>
</organism>
<evidence type="ECO:0000313" key="3">
    <source>
        <dbReference type="Proteomes" id="UP000297245"/>
    </source>
</evidence>
<feature type="transmembrane region" description="Helical" evidence="1">
    <location>
        <begin position="143"/>
        <end position="165"/>
    </location>
</feature>
<dbReference type="OrthoDB" id="3174341at2759"/>
<name>A0A4V4HDF9_DENBC</name>
<keyword evidence="1" id="KW-0472">Membrane</keyword>
<protein>
    <recommendedName>
        <fullName evidence="4">Family A G protein-coupled receptor-like protein</fullName>
    </recommendedName>
</protein>
<keyword evidence="1" id="KW-0812">Transmembrane</keyword>
<feature type="transmembrane region" description="Helical" evidence="1">
    <location>
        <begin position="186"/>
        <end position="210"/>
    </location>
</feature>
<dbReference type="AlphaFoldDB" id="A0A4V4HDF9"/>
<reference evidence="2 3" key="1">
    <citation type="journal article" date="2019" name="Nat. Ecol. Evol.">
        <title>Megaphylogeny resolves global patterns of mushroom evolution.</title>
        <authorList>
            <person name="Varga T."/>
            <person name="Krizsan K."/>
            <person name="Foldi C."/>
            <person name="Dima B."/>
            <person name="Sanchez-Garcia M."/>
            <person name="Sanchez-Ramirez S."/>
            <person name="Szollosi G.J."/>
            <person name="Szarkandi J.G."/>
            <person name="Papp V."/>
            <person name="Albert L."/>
            <person name="Andreopoulos W."/>
            <person name="Angelini C."/>
            <person name="Antonin V."/>
            <person name="Barry K.W."/>
            <person name="Bougher N.L."/>
            <person name="Buchanan P."/>
            <person name="Buyck B."/>
            <person name="Bense V."/>
            <person name="Catcheside P."/>
            <person name="Chovatia M."/>
            <person name="Cooper J."/>
            <person name="Damon W."/>
            <person name="Desjardin D."/>
            <person name="Finy P."/>
            <person name="Geml J."/>
            <person name="Haridas S."/>
            <person name="Hughes K."/>
            <person name="Justo A."/>
            <person name="Karasinski D."/>
            <person name="Kautmanova I."/>
            <person name="Kiss B."/>
            <person name="Kocsube S."/>
            <person name="Kotiranta H."/>
            <person name="LaButti K.M."/>
            <person name="Lechner B.E."/>
            <person name="Liimatainen K."/>
            <person name="Lipzen A."/>
            <person name="Lukacs Z."/>
            <person name="Mihaltcheva S."/>
            <person name="Morgado L.N."/>
            <person name="Niskanen T."/>
            <person name="Noordeloos M.E."/>
            <person name="Ohm R.A."/>
            <person name="Ortiz-Santana B."/>
            <person name="Ovrebo C."/>
            <person name="Racz N."/>
            <person name="Riley R."/>
            <person name="Savchenko A."/>
            <person name="Shiryaev A."/>
            <person name="Soop K."/>
            <person name="Spirin V."/>
            <person name="Szebenyi C."/>
            <person name="Tomsovsky M."/>
            <person name="Tulloss R.E."/>
            <person name="Uehling J."/>
            <person name="Grigoriev I.V."/>
            <person name="Vagvolgyi C."/>
            <person name="Papp T."/>
            <person name="Martin F.M."/>
            <person name="Miettinen O."/>
            <person name="Hibbett D.S."/>
            <person name="Nagy L.G."/>
        </authorList>
    </citation>
    <scope>NUCLEOTIDE SEQUENCE [LARGE SCALE GENOMIC DNA]</scope>
    <source>
        <strain evidence="2 3">CBS 962.96</strain>
    </source>
</reference>
<keyword evidence="1" id="KW-1133">Transmembrane helix</keyword>